<reference evidence="2" key="1">
    <citation type="journal article" date="2019" name="Int. J. Syst. Evol. Microbiol.">
        <title>The Global Catalogue of Microorganisms (GCM) 10K type strain sequencing project: providing services to taxonomists for standard genome sequencing and annotation.</title>
        <authorList>
            <consortium name="The Broad Institute Genomics Platform"/>
            <consortium name="The Broad Institute Genome Sequencing Center for Infectious Disease"/>
            <person name="Wu L."/>
            <person name="Ma J."/>
        </authorList>
    </citation>
    <scope>NUCLEOTIDE SEQUENCE [LARGE SCALE GENOMIC DNA]</scope>
    <source>
        <strain evidence="2">CCM 8479</strain>
    </source>
</reference>
<protein>
    <submittedName>
        <fullName evidence="1">Uncharacterized protein</fullName>
    </submittedName>
</protein>
<comment type="caution">
    <text evidence="1">The sequence shown here is derived from an EMBL/GenBank/DDBJ whole genome shotgun (WGS) entry which is preliminary data.</text>
</comment>
<name>A0ABW0DE09_STRFI</name>
<dbReference type="Proteomes" id="UP001596156">
    <property type="component" value="Unassembled WGS sequence"/>
</dbReference>
<sequence length="203" mass="22171">MAAAAEIAQMRDQAWAVRELAQALDREPSPDTFADITGSFCDALCRDRAMRERVERMFAVHGDEPAALVQAWSAFLAECGSGTAMDAVDDDLADDVRRRLHRLRRQGLQPGELSRMRPDSFAHTVAFGTAVVLVHDAVRRSAPLSRDEAERIRTEVRTALDHALALPSDSDERTAALSRLAAPVDDQSWADRAVAGPGPGRGR</sequence>
<evidence type="ECO:0000313" key="1">
    <source>
        <dbReference type="EMBL" id="MFC5228718.1"/>
    </source>
</evidence>
<keyword evidence="2" id="KW-1185">Reference proteome</keyword>
<dbReference type="PROSITE" id="PS01295">
    <property type="entry name" value="ISPD"/>
    <property type="match status" value="1"/>
</dbReference>
<accession>A0ABW0DE09</accession>
<proteinExistence type="predicted"/>
<dbReference type="RefSeq" id="WP_344643888.1">
    <property type="nucleotide sequence ID" value="NZ_BAAASS010000005.1"/>
</dbReference>
<organism evidence="1 2">
    <name type="scientific">Streptomyces fimbriatus</name>
    <dbReference type="NCBI Taxonomy" id="68197"/>
    <lineage>
        <taxon>Bacteria</taxon>
        <taxon>Bacillati</taxon>
        <taxon>Actinomycetota</taxon>
        <taxon>Actinomycetes</taxon>
        <taxon>Kitasatosporales</taxon>
        <taxon>Streptomycetaceae</taxon>
        <taxon>Streptomyces</taxon>
    </lineage>
</organism>
<dbReference type="InterPro" id="IPR018294">
    <property type="entry name" value="ISPD_synthase_CS"/>
</dbReference>
<gene>
    <name evidence="1" type="ORF">ACFPN6_29955</name>
</gene>
<evidence type="ECO:0000313" key="2">
    <source>
        <dbReference type="Proteomes" id="UP001596156"/>
    </source>
</evidence>
<dbReference type="EMBL" id="JBHSKL010000044">
    <property type="protein sequence ID" value="MFC5228718.1"/>
    <property type="molecule type" value="Genomic_DNA"/>
</dbReference>